<protein>
    <recommendedName>
        <fullName evidence="1">diguanylate cyclase</fullName>
        <ecNumber evidence="1">2.7.7.65</ecNumber>
    </recommendedName>
</protein>
<dbReference type="Gene3D" id="2.60.200.20">
    <property type="match status" value="1"/>
</dbReference>
<reference evidence="5 6" key="1">
    <citation type="submission" date="2020-07" db="EMBL/GenBank/DDBJ databases">
        <title>Luteimonas sp. SJ-92.</title>
        <authorList>
            <person name="Huang X.-X."/>
            <person name="Xu L."/>
            <person name="Sun J.-Q."/>
        </authorList>
    </citation>
    <scope>NUCLEOTIDE SEQUENCE [LARGE SCALE GENOMIC DNA]</scope>
    <source>
        <strain evidence="5 6">SJ-92</strain>
    </source>
</reference>
<dbReference type="Pfam" id="PF00990">
    <property type="entry name" value="GGDEF"/>
    <property type="match status" value="1"/>
</dbReference>
<dbReference type="SMART" id="SM00240">
    <property type="entry name" value="FHA"/>
    <property type="match status" value="1"/>
</dbReference>
<dbReference type="EMBL" id="JACCKA010000026">
    <property type="protein sequence ID" value="NZA25421.1"/>
    <property type="molecule type" value="Genomic_DNA"/>
</dbReference>
<gene>
    <name evidence="5" type="ORF">H0E84_03420</name>
</gene>
<evidence type="ECO:0000256" key="1">
    <source>
        <dbReference type="ARBA" id="ARBA00012528"/>
    </source>
</evidence>
<dbReference type="SUPFAM" id="SSF55073">
    <property type="entry name" value="Nucleotide cyclase"/>
    <property type="match status" value="1"/>
</dbReference>
<evidence type="ECO:0000313" key="6">
    <source>
        <dbReference type="Proteomes" id="UP000578091"/>
    </source>
</evidence>
<dbReference type="SUPFAM" id="SSF49879">
    <property type="entry name" value="SMAD/FHA domain"/>
    <property type="match status" value="1"/>
</dbReference>
<evidence type="ECO:0000259" key="3">
    <source>
        <dbReference type="PROSITE" id="PS50006"/>
    </source>
</evidence>
<evidence type="ECO:0000256" key="2">
    <source>
        <dbReference type="ARBA" id="ARBA00034247"/>
    </source>
</evidence>
<proteinExistence type="predicted"/>
<dbReference type="Pfam" id="PF00498">
    <property type="entry name" value="FHA"/>
    <property type="match status" value="1"/>
</dbReference>
<comment type="catalytic activity">
    <reaction evidence="2">
        <text>2 GTP = 3',3'-c-di-GMP + 2 diphosphate</text>
        <dbReference type="Rhea" id="RHEA:24898"/>
        <dbReference type="ChEBI" id="CHEBI:33019"/>
        <dbReference type="ChEBI" id="CHEBI:37565"/>
        <dbReference type="ChEBI" id="CHEBI:58805"/>
        <dbReference type="EC" id="2.7.7.65"/>
    </reaction>
</comment>
<dbReference type="CDD" id="cd01949">
    <property type="entry name" value="GGDEF"/>
    <property type="match status" value="1"/>
</dbReference>
<dbReference type="SMART" id="SM00267">
    <property type="entry name" value="GGDEF"/>
    <property type="match status" value="1"/>
</dbReference>
<dbReference type="Proteomes" id="UP000578091">
    <property type="component" value="Unassembled WGS sequence"/>
</dbReference>
<dbReference type="InterPro" id="IPR050469">
    <property type="entry name" value="Diguanylate_Cyclase"/>
</dbReference>
<dbReference type="NCBIfam" id="TIGR00254">
    <property type="entry name" value="GGDEF"/>
    <property type="match status" value="1"/>
</dbReference>
<comment type="caution">
    <text evidence="5">The sequence shown here is derived from an EMBL/GenBank/DDBJ whole genome shotgun (WGS) entry which is preliminary data.</text>
</comment>
<dbReference type="PROSITE" id="PS50006">
    <property type="entry name" value="FHA_DOMAIN"/>
    <property type="match status" value="1"/>
</dbReference>
<feature type="domain" description="FHA" evidence="3">
    <location>
        <begin position="45"/>
        <end position="94"/>
    </location>
</feature>
<dbReference type="GO" id="GO:0052621">
    <property type="term" value="F:diguanylate cyclase activity"/>
    <property type="evidence" value="ECO:0007669"/>
    <property type="project" value="UniProtKB-EC"/>
</dbReference>
<dbReference type="PANTHER" id="PTHR45138">
    <property type="entry name" value="REGULATORY COMPONENTS OF SENSORY TRANSDUCTION SYSTEM"/>
    <property type="match status" value="1"/>
</dbReference>
<dbReference type="GO" id="GO:0043709">
    <property type="term" value="P:cell adhesion involved in single-species biofilm formation"/>
    <property type="evidence" value="ECO:0007669"/>
    <property type="project" value="TreeGrafter"/>
</dbReference>
<name>A0A853J8F7_9GAMM</name>
<dbReference type="InterPro" id="IPR000160">
    <property type="entry name" value="GGDEF_dom"/>
</dbReference>
<dbReference type="InterPro" id="IPR000253">
    <property type="entry name" value="FHA_dom"/>
</dbReference>
<dbReference type="Gene3D" id="3.30.70.270">
    <property type="match status" value="1"/>
</dbReference>
<feature type="domain" description="GGDEF" evidence="4">
    <location>
        <begin position="162"/>
        <end position="280"/>
    </location>
</feature>
<dbReference type="InterPro" id="IPR043128">
    <property type="entry name" value="Rev_trsase/Diguanyl_cyclase"/>
</dbReference>
<dbReference type="PROSITE" id="PS50887">
    <property type="entry name" value="GGDEF"/>
    <property type="match status" value="1"/>
</dbReference>
<dbReference type="GO" id="GO:0005886">
    <property type="term" value="C:plasma membrane"/>
    <property type="evidence" value="ECO:0007669"/>
    <property type="project" value="TreeGrafter"/>
</dbReference>
<dbReference type="PANTHER" id="PTHR45138:SF9">
    <property type="entry name" value="DIGUANYLATE CYCLASE DGCM-RELATED"/>
    <property type="match status" value="1"/>
</dbReference>
<keyword evidence="6" id="KW-1185">Reference proteome</keyword>
<dbReference type="GO" id="GO:1902201">
    <property type="term" value="P:negative regulation of bacterial-type flagellum-dependent cell motility"/>
    <property type="evidence" value="ECO:0007669"/>
    <property type="project" value="TreeGrafter"/>
</dbReference>
<sequence length="280" mass="29889">MAEDTQLRTIRSDGPRAVPPRASACVVVIHGDGLGRRADVGMEPVVIGRSSDVSLYIPHRSVSRRHCEIRASAGSYRVRDLGATNPTLLNDQPVADAALADGDRITVGESILKFIGHANVEAGYHEQIQHLAMRDQLTGLHGRRQFVELAEAMIADARQRQSPLTLAVLDLDGLREINLRHGHAAGDAALRRAGDLVQERMTEGDVAARIGEDEFAVLLSGRGADAAGVFLDKLRRTLTEPLALAGGVSLQVGVRTALAELGPGADSLGLLMRRIDSALS</sequence>
<evidence type="ECO:0000259" key="4">
    <source>
        <dbReference type="PROSITE" id="PS50887"/>
    </source>
</evidence>
<evidence type="ECO:0000313" key="5">
    <source>
        <dbReference type="EMBL" id="NZA25421.1"/>
    </source>
</evidence>
<dbReference type="AlphaFoldDB" id="A0A853J8F7"/>
<dbReference type="EC" id="2.7.7.65" evidence="1"/>
<accession>A0A853J8F7</accession>
<dbReference type="InterPro" id="IPR008984">
    <property type="entry name" value="SMAD_FHA_dom_sf"/>
</dbReference>
<dbReference type="InterPro" id="IPR029787">
    <property type="entry name" value="Nucleotide_cyclase"/>
</dbReference>
<dbReference type="RefSeq" id="WP_180677227.1">
    <property type="nucleotide sequence ID" value="NZ_JACCKA010000026.1"/>
</dbReference>
<dbReference type="CDD" id="cd00060">
    <property type="entry name" value="FHA"/>
    <property type="match status" value="1"/>
</dbReference>
<organism evidence="5 6">
    <name type="scientific">Luteimonas salinisoli</name>
    <dbReference type="NCBI Taxonomy" id="2752307"/>
    <lineage>
        <taxon>Bacteria</taxon>
        <taxon>Pseudomonadati</taxon>
        <taxon>Pseudomonadota</taxon>
        <taxon>Gammaproteobacteria</taxon>
        <taxon>Lysobacterales</taxon>
        <taxon>Lysobacteraceae</taxon>
        <taxon>Luteimonas</taxon>
    </lineage>
</organism>